<dbReference type="InterPro" id="IPR000160">
    <property type="entry name" value="GGDEF_dom"/>
</dbReference>
<gene>
    <name evidence="6" type="ORF">B1A74_02795</name>
</gene>
<dbReference type="InterPro" id="IPR050469">
    <property type="entry name" value="Diguanylate_Cyclase"/>
</dbReference>
<dbReference type="Proteomes" id="UP000189177">
    <property type="component" value="Unassembled WGS sequence"/>
</dbReference>
<dbReference type="PANTHER" id="PTHR45138">
    <property type="entry name" value="REGULATORY COMPONENTS OF SENSORY TRANSDUCTION SYSTEM"/>
    <property type="match status" value="1"/>
</dbReference>
<dbReference type="NCBIfam" id="TIGR00254">
    <property type="entry name" value="GGDEF"/>
    <property type="match status" value="1"/>
</dbReference>
<comment type="caution">
    <text evidence="6">The sequence shown here is derived from an EMBL/GenBank/DDBJ whole genome shotgun (WGS) entry which is preliminary data.</text>
</comment>
<dbReference type="EC" id="2.7.7.65" evidence="1"/>
<keyword evidence="3" id="KW-0175">Coiled coil</keyword>
<name>A0A1V3A147_9GAMM</name>
<feature type="coiled-coil region" evidence="3">
    <location>
        <begin position="121"/>
        <end position="163"/>
    </location>
</feature>
<reference evidence="6 7" key="1">
    <citation type="submission" date="2017-02" db="EMBL/GenBank/DDBJ databases">
        <title>Genomic diversity within the haloalkaliphilic genus Thioalkalivibrio.</title>
        <authorList>
            <person name="Ahn A.-C."/>
            <person name="Meier-Kolthoff J."/>
            <person name="Overmars L."/>
            <person name="Richter M."/>
            <person name="Woyke T."/>
            <person name="Sorokin D.Y."/>
            <person name="Muyzer G."/>
        </authorList>
    </citation>
    <scope>NUCLEOTIDE SEQUENCE [LARGE SCALE GENOMIC DNA]</scope>
    <source>
        <strain evidence="6 7">HL17</strain>
    </source>
</reference>
<dbReference type="EMBL" id="MUZR01000007">
    <property type="protein sequence ID" value="OOC11072.1"/>
    <property type="molecule type" value="Genomic_DNA"/>
</dbReference>
<dbReference type="GO" id="GO:0052621">
    <property type="term" value="F:diguanylate cyclase activity"/>
    <property type="evidence" value="ECO:0007669"/>
    <property type="project" value="UniProtKB-EC"/>
</dbReference>
<dbReference type="CDD" id="cd01949">
    <property type="entry name" value="GGDEF"/>
    <property type="match status" value="1"/>
</dbReference>
<evidence type="ECO:0000259" key="5">
    <source>
        <dbReference type="PROSITE" id="PS50887"/>
    </source>
</evidence>
<evidence type="ECO:0000256" key="3">
    <source>
        <dbReference type="SAM" id="Coils"/>
    </source>
</evidence>
<evidence type="ECO:0000313" key="6">
    <source>
        <dbReference type="EMBL" id="OOC11072.1"/>
    </source>
</evidence>
<evidence type="ECO:0000256" key="4">
    <source>
        <dbReference type="SAM" id="MobiDB-lite"/>
    </source>
</evidence>
<feature type="domain" description="GGDEF" evidence="5">
    <location>
        <begin position="190"/>
        <end position="310"/>
    </location>
</feature>
<evidence type="ECO:0000256" key="1">
    <source>
        <dbReference type="ARBA" id="ARBA00012528"/>
    </source>
</evidence>
<evidence type="ECO:0000256" key="2">
    <source>
        <dbReference type="ARBA" id="ARBA00034247"/>
    </source>
</evidence>
<dbReference type="PANTHER" id="PTHR45138:SF9">
    <property type="entry name" value="DIGUANYLATE CYCLASE DGCM-RELATED"/>
    <property type="match status" value="1"/>
</dbReference>
<sequence>MEKRLLELSVCVEPDRRRLARFALDAVVALGGSPFRATARLDALLHALREAAANVQGGLQVALVAHGRELALCWEEAGGHARRERLDRVPEDPSESSLEALSRRLRRGSESTDPELLRRRNARFAAELERARERAAAEMAELEADLERKKAELQRSIREAETDSLTGLFNRGAFDARLEESLLHCARQDEPLSLVLLDLDFFKQMNDTHGHQFGDDYLRGMADAMRAAIREHVDLPCRTGGDEFAIIVFGDRDAAAGVAQRVLAAMEGRVSIGVGQRADGDAPEQLVARTDAALYLAKHRGRGQVATELELEAPDAPAAAAPGLGVRA</sequence>
<dbReference type="PROSITE" id="PS50887">
    <property type="entry name" value="GGDEF"/>
    <property type="match status" value="1"/>
</dbReference>
<dbReference type="OrthoDB" id="9812260at2"/>
<dbReference type="SUPFAM" id="SSF55073">
    <property type="entry name" value="Nucleotide cyclase"/>
    <property type="match status" value="1"/>
</dbReference>
<accession>A0A1V3A147</accession>
<dbReference type="Gene3D" id="3.30.70.270">
    <property type="match status" value="1"/>
</dbReference>
<proteinExistence type="predicted"/>
<dbReference type="RefSeq" id="WP_018946311.1">
    <property type="nucleotide sequence ID" value="NZ_MUZR01000007.1"/>
</dbReference>
<dbReference type="InterPro" id="IPR029787">
    <property type="entry name" value="Nucleotide_cyclase"/>
</dbReference>
<dbReference type="STRING" id="252474.B1A74_02795"/>
<dbReference type="AlphaFoldDB" id="A0A1V3A147"/>
<dbReference type="Pfam" id="PF00990">
    <property type="entry name" value="GGDEF"/>
    <property type="match status" value="1"/>
</dbReference>
<protein>
    <recommendedName>
        <fullName evidence="1">diguanylate cyclase</fullName>
        <ecNumber evidence="1">2.7.7.65</ecNumber>
    </recommendedName>
</protein>
<organism evidence="6 7">
    <name type="scientific">Thioalkalivibrio halophilus</name>
    <dbReference type="NCBI Taxonomy" id="252474"/>
    <lineage>
        <taxon>Bacteria</taxon>
        <taxon>Pseudomonadati</taxon>
        <taxon>Pseudomonadota</taxon>
        <taxon>Gammaproteobacteria</taxon>
        <taxon>Chromatiales</taxon>
        <taxon>Ectothiorhodospiraceae</taxon>
        <taxon>Thioalkalivibrio</taxon>
    </lineage>
</organism>
<keyword evidence="7" id="KW-1185">Reference proteome</keyword>
<comment type="catalytic activity">
    <reaction evidence="2">
        <text>2 GTP = 3',3'-c-di-GMP + 2 diphosphate</text>
        <dbReference type="Rhea" id="RHEA:24898"/>
        <dbReference type="ChEBI" id="CHEBI:33019"/>
        <dbReference type="ChEBI" id="CHEBI:37565"/>
        <dbReference type="ChEBI" id="CHEBI:58805"/>
        <dbReference type="EC" id="2.7.7.65"/>
    </reaction>
</comment>
<feature type="region of interest" description="Disordered" evidence="4">
    <location>
        <begin position="84"/>
        <end position="114"/>
    </location>
</feature>
<evidence type="ECO:0000313" key="7">
    <source>
        <dbReference type="Proteomes" id="UP000189177"/>
    </source>
</evidence>
<dbReference type="InterPro" id="IPR043128">
    <property type="entry name" value="Rev_trsase/Diguanyl_cyclase"/>
</dbReference>
<dbReference type="SMART" id="SM00267">
    <property type="entry name" value="GGDEF"/>
    <property type="match status" value="1"/>
</dbReference>